<keyword evidence="2" id="KW-1133">Transmembrane helix</keyword>
<name>A0ABR4FMP2_9EURO</name>
<dbReference type="Proteomes" id="UP001610563">
    <property type="component" value="Unassembled WGS sequence"/>
</dbReference>
<dbReference type="EMBL" id="JBFTWV010000176">
    <property type="protein sequence ID" value="KAL2784538.1"/>
    <property type="molecule type" value="Genomic_DNA"/>
</dbReference>
<protein>
    <submittedName>
        <fullName evidence="3">Uncharacterized protein</fullName>
    </submittedName>
</protein>
<evidence type="ECO:0000313" key="3">
    <source>
        <dbReference type="EMBL" id="KAL2784538.1"/>
    </source>
</evidence>
<feature type="region of interest" description="Disordered" evidence="1">
    <location>
        <begin position="254"/>
        <end position="274"/>
    </location>
</feature>
<feature type="transmembrane region" description="Helical" evidence="2">
    <location>
        <begin position="292"/>
        <end position="314"/>
    </location>
</feature>
<gene>
    <name evidence="3" type="ORF">BJX66DRAFT_329930</name>
</gene>
<keyword evidence="4" id="KW-1185">Reference proteome</keyword>
<keyword evidence="2" id="KW-0472">Membrane</keyword>
<reference evidence="3 4" key="1">
    <citation type="submission" date="2024-07" db="EMBL/GenBank/DDBJ databases">
        <title>Section-level genome sequencing and comparative genomics of Aspergillus sections Usti and Cavernicolus.</title>
        <authorList>
            <consortium name="Lawrence Berkeley National Laboratory"/>
            <person name="Nybo J.L."/>
            <person name="Vesth T.C."/>
            <person name="Theobald S."/>
            <person name="Frisvad J.C."/>
            <person name="Larsen T.O."/>
            <person name="Kjaerboelling I."/>
            <person name="Rothschild-Mancinelli K."/>
            <person name="Lyhne E.K."/>
            <person name="Kogle M.E."/>
            <person name="Barry K."/>
            <person name="Clum A."/>
            <person name="Na H."/>
            <person name="Ledsgaard L."/>
            <person name="Lin J."/>
            <person name="Lipzen A."/>
            <person name="Kuo A."/>
            <person name="Riley R."/>
            <person name="Mondo S."/>
            <person name="Labutti K."/>
            <person name="Haridas S."/>
            <person name="Pangalinan J."/>
            <person name="Salamov A.A."/>
            <person name="Simmons B.A."/>
            <person name="Magnuson J.K."/>
            <person name="Chen J."/>
            <person name="Drula E."/>
            <person name="Henrissat B."/>
            <person name="Wiebenga A."/>
            <person name="Lubbers R.J."/>
            <person name="Gomes A.C."/>
            <person name="Makela M.R."/>
            <person name="Stajich J."/>
            <person name="Grigoriev I.V."/>
            <person name="Mortensen U.H."/>
            <person name="De Vries R.P."/>
            <person name="Baker S.E."/>
            <person name="Andersen M.R."/>
        </authorList>
    </citation>
    <scope>NUCLEOTIDE SEQUENCE [LARGE SCALE GENOMIC DNA]</scope>
    <source>
        <strain evidence="3 4">CBS 209.92</strain>
    </source>
</reference>
<evidence type="ECO:0000256" key="1">
    <source>
        <dbReference type="SAM" id="MobiDB-lite"/>
    </source>
</evidence>
<evidence type="ECO:0000256" key="2">
    <source>
        <dbReference type="SAM" id="Phobius"/>
    </source>
</evidence>
<accession>A0ABR4FMP2</accession>
<sequence length="316" mass="32674">MEAVHLTATTTLGWTLTNFGPMGTTYTVPDSCPQTVTFLAHTDLPDRGSSDTGCSEDTCWFYLGTDEQRAVLRDNVYLAPYFSPGVQCPTGWKSIGAIAHESAGQPLASNGIFTITPGYESFPGEGTWLPYYPTMYDALGAILEVGETAVACCPSTMTLGPSGGCYAELPSPTNPISTGCAPEYGGQVLGTTTTTYVIGGTTTSGEFYFPESPIAQLGTLVTETLSADELSEYNLITIQVPVYFVRPSGVEEVEAGATSGSGSGSGSEEAAETGTDNAAVAVGYAGSKGSSWAQIGSIGGVLAMSVLAGMAMVLPW</sequence>
<proteinExistence type="predicted"/>
<keyword evidence="2" id="KW-0812">Transmembrane</keyword>
<evidence type="ECO:0000313" key="4">
    <source>
        <dbReference type="Proteomes" id="UP001610563"/>
    </source>
</evidence>
<comment type="caution">
    <text evidence="3">The sequence shown here is derived from an EMBL/GenBank/DDBJ whole genome shotgun (WGS) entry which is preliminary data.</text>
</comment>
<organism evidence="3 4">
    <name type="scientific">Aspergillus keveii</name>
    <dbReference type="NCBI Taxonomy" id="714993"/>
    <lineage>
        <taxon>Eukaryota</taxon>
        <taxon>Fungi</taxon>
        <taxon>Dikarya</taxon>
        <taxon>Ascomycota</taxon>
        <taxon>Pezizomycotina</taxon>
        <taxon>Eurotiomycetes</taxon>
        <taxon>Eurotiomycetidae</taxon>
        <taxon>Eurotiales</taxon>
        <taxon>Aspergillaceae</taxon>
        <taxon>Aspergillus</taxon>
        <taxon>Aspergillus subgen. Nidulantes</taxon>
    </lineage>
</organism>